<dbReference type="GO" id="GO:0035312">
    <property type="term" value="F:5'-3' DNA exonuclease activity"/>
    <property type="evidence" value="ECO:0007669"/>
    <property type="project" value="TreeGrafter"/>
</dbReference>
<evidence type="ECO:0000313" key="2">
    <source>
        <dbReference type="EMBL" id="BEP27936.1"/>
    </source>
</evidence>
<proteinExistence type="predicted"/>
<dbReference type="SUPFAM" id="SSF89550">
    <property type="entry name" value="PHP domain-like"/>
    <property type="match status" value="1"/>
</dbReference>
<keyword evidence="3" id="KW-1185">Reference proteome</keyword>
<dbReference type="Gene3D" id="3.20.20.140">
    <property type="entry name" value="Metal-dependent hydrolases"/>
    <property type="match status" value="1"/>
</dbReference>
<dbReference type="InterPro" id="IPR052018">
    <property type="entry name" value="PHP_domain"/>
</dbReference>
<evidence type="ECO:0000313" key="3">
    <source>
        <dbReference type="Proteomes" id="UP001321786"/>
    </source>
</evidence>
<gene>
    <name evidence="2" type="ORF">HLPR_02670</name>
</gene>
<dbReference type="Proteomes" id="UP001321786">
    <property type="component" value="Chromosome"/>
</dbReference>
<dbReference type="AlphaFoldDB" id="A0AAU9EL18"/>
<dbReference type="RefSeq" id="WP_338536294.1">
    <property type="nucleotide sequence ID" value="NZ_AP028654.1"/>
</dbReference>
<sequence length="213" mass="23956">MIYDIHVHQSENSFDSKLKIKDALLRAKKIGLDGICFTDHDDIGLRKDKDRIEKLILEYGVNIIVGVEIFTLDGDLLCFGIDEIPKERLSVKETIKFVEKRGGVSVAAHPFRNSKRGLNDNIYFNNINGIEVFNGRTDDLLNTKAFNASKLLNKAILGGSDAHTAEEIGKYATKFESKINCEDDFIKAIKENKTTAISLKDILNTKKIIKKII</sequence>
<dbReference type="EMBL" id="AP028654">
    <property type="protein sequence ID" value="BEP27936.1"/>
    <property type="molecule type" value="Genomic_DNA"/>
</dbReference>
<organism evidence="2 3">
    <name type="scientific">Helicovermis profundi</name>
    <dbReference type="NCBI Taxonomy" id="3065157"/>
    <lineage>
        <taxon>Bacteria</taxon>
        <taxon>Bacillati</taxon>
        <taxon>Bacillota</taxon>
        <taxon>Clostridia</taxon>
        <taxon>Helicovermis</taxon>
    </lineage>
</organism>
<dbReference type="InterPro" id="IPR016195">
    <property type="entry name" value="Pol/histidinol_Pase-like"/>
</dbReference>
<dbReference type="Pfam" id="PF02811">
    <property type="entry name" value="PHP"/>
    <property type="match status" value="1"/>
</dbReference>
<dbReference type="InterPro" id="IPR004013">
    <property type="entry name" value="PHP_dom"/>
</dbReference>
<dbReference type="CDD" id="cd07432">
    <property type="entry name" value="PHP_HisPPase"/>
    <property type="match status" value="1"/>
</dbReference>
<feature type="domain" description="Polymerase/histidinol phosphatase N-terminal" evidence="1">
    <location>
        <begin position="3"/>
        <end position="73"/>
    </location>
</feature>
<protein>
    <submittedName>
        <fullName evidence="2">PHP domain-containing protein</fullName>
    </submittedName>
</protein>
<dbReference type="InterPro" id="IPR003141">
    <property type="entry name" value="Pol/His_phosphatase_N"/>
</dbReference>
<dbReference type="PANTHER" id="PTHR42924:SF3">
    <property type="entry name" value="POLYMERASE_HISTIDINOL PHOSPHATASE N-TERMINAL DOMAIN-CONTAINING PROTEIN"/>
    <property type="match status" value="1"/>
</dbReference>
<dbReference type="SMART" id="SM00481">
    <property type="entry name" value="POLIIIAc"/>
    <property type="match status" value="1"/>
</dbReference>
<dbReference type="KEGG" id="hprf:HLPR_02670"/>
<name>A0AAU9EL18_9FIRM</name>
<evidence type="ECO:0000259" key="1">
    <source>
        <dbReference type="SMART" id="SM00481"/>
    </source>
</evidence>
<accession>A0AAU9EL18</accession>
<dbReference type="Pfam" id="PF13263">
    <property type="entry name" value="PHP_C"/>
    <property type="match status" value="1"/>
</dbReference>
<reference evidence="2 3" key="1">
    <citation type="submission" date="2023-08" db="EMBL/GenBank/DDBJ databases">
        <title>Helicovermis profunda gen. nov., sp. nov., a novel mesophilic, fermentative bacterium within the Bacillota from a deep-sea hydrothermal vent chimney.</title>
        <authorList>
            <person name="Miyazaki U."/>
            <person name="Mizutani D."/>
            <person name="Hashimoto Y."/>
            <person name="Tame A."/>
            <person name="Sawayama S."/>
            <person name="Miyazaki J."/>
            <person name="Takai K."/>
            <person name="Nakagawa S."/>
        </authorList>
    </citation>
    <scope>NUCLEOTIDE SEQUENCE [LARGE SCALE GENOMIC DNA]</scope>
    <source>
        <strain evidence="2 3">S502</strain>
    </source>
</reference>
<dbReference type="GO" id="GO:0004534">
    <property type="term" value="F:5'-3' RNA exonuclease activity"/>
    <property type="evidence" value="ECO:0007669"/>
    <property type="project" value="TreeGrafter"/>
</dbReference>
<dbReference type="PANTHER" id="PTHR42924">
    <property type="entry name" value="EXONUCLEASE"/>
    <property type="match status" value="1"/>
</dbReference>